<evidence type="ECO:0000313" key="1">
    <source>
        <dbReference type="EMBL" id="KUG16614.1"/>
    </source>
</evidence>
<protein>
    <submittedName>
        <fullName evidence="1">Uncharacterized protein</fullName>
    </submittedName>
</protein>
<sequence>MRKQLILTAVFILSISWAQGISDGRTASLDIVGSNVNNTTFISLDGVPVALDIVGSTASNIQVGALAKDLQSQCRNCYECGACGEPKIYTTPWDDFRRPLCYPWSSYIPTRYNKPMINWNTGTMDQEPVSLGQGNGVSG</sequence>
<dbReference type="EMBL" id="LNQE01001487">
    <property type="protein sequence ID" value="KUG16614.1"/>
    <property type="molecule type" value="Genomic_DNA"/>
</dbReference>
<organism evidence="1">
    <name type="scientific">hydrocarbon metagenome</name>
    <dbReference type="NCBI Taxonomy" id="938273"/>
    <lineage>
        <taxon>unclassified sequences</taxon>
        <taxon>metagenomes</taxon>
        <taxon>ecological metagenomes</taxon>
    </lineage>
</organism>
<gene>
    <name evidence="1" type="ORF">ASZ90_013703</name>
</gene>
<name>A0A0W8F6V7_9ZZZZ</name>
<reference evidence="1" key="1">
    <citation type="journal article" date="2015" name="Proc. Natl. Acad. Sci. U.S.A.">
        <title>Networks of energetic and metabolic interactions define dynamics in microbial communities.</title>
        <authorList>
            <person name="Embree M."/>
            <person name="Liu J.K."/>
            <person name="Al-Bassam M.M."/>
            <person name="Zengler K."/>
        </authorList>
    </citation>
    <scope>NUCLEOTIDE SEQUENCE</scope>
</reference>
<proteinExistence type="predicted"/>
<accession>A0A0W8F6V7</accession>
<comment type="caution">
    <text evidence="1">The sequence shown here is derived from an EMBL/GenBank/DDBJ whole genome shotgun (WGS) entry which is preliminary data.</text>
</comment>
<dbReference type="AlphaFoldDB" id="A0A0W8F6V7"/>